<sequence>MRTICFYHGIDFDGKCSAAIVNLQKTDCDFVPLDHGLVFPWSRLNGDSNVYMLDYTLKPFADMLRLREFCGQGQFVWIEHHPVVKDIDSQTDKLFVGKRDTSIAACELTWEYFFPDQPMPRAVRLLGEYDSWRFDKAGEADALLFQYGLRQWEGDPQNRDFWRKMFAASDGEIGEIIKEGRYIYRYAEQRNKKFVKSGAFVVDLCGYRCLALNIQYGNLHVFASAWDREKYDLMLAFAWRNNCWFITMYTDKPGVNVRAIAQRFGGDGHVSSAGFQCQELPFSMGGA</sequence>
<dbReference type="EMBL" id="MFGM01000015">
    <property type="protein sequence ID" value="OGF37784.1"/>
    <property type="molecule type" value="Genomic_DNA"/>
</dbReference>
<dbReference type="InterPro" id="IPR038763">
    <property type="entry name" value="DHH_sf"/>
</dbReference>
<reference evidence="1 2" key="1">
    <citation type="journal article" date="2016" name="Nat. Commun.">
        <title>Thousands of microbial genomes shed light on interconnected biogeochemical processes in an aquifer system.</title>
        <authorList>
            <person name="Anantharaman K."/>
            <person name="Brown C.T."/>
            <person name="Hug L.A."/>
            <person name="Sharon I."/>
            <person name="Castelle C.J."/>
            <person name="Probst A.J."/>
            <person name="Thomas B.C."/>
            <person name="Singh A."/>
            <person name="Wilkins M.J."/>
            <person name="Karaoz U."/>
            <person name="Brodie E.L."/>
            <person name="Williams K.H."/>
            <person name="Hubbard S.S."/>
            <person name="Banfield J.F."/>
        </authorList>
    </citation>
    <scope>NUCLEOTIDE SEQUENCE [LARGE SCALE GENOMIC DNA]</scope>
</reference>
<dbReference type="AlphaFoldDB" id="A0A1F5TFV2"/>
<proteinExistence type="predicted"/>
<dbReference type="SUPFAM" id="SSF64182">
    <property type="entry name" value="DHH phosphoesterases"/>
    <property type="match status" value="1"/>
</dbReference>
<protein>
    <recommendedName>
        <fullName evidence="3">DHHA1 domain-containing protein</fullName>
    </recommendedName>
</protein>
<dbReference type="Proteomes" id="UP000178656">
    <property type="component" value="Unassembled WGS sequence"/>
</dbReference>
<evidence type="ECO:0000313" key="1">
    <source>
        <dbReference type="EMBL" id="OGF37784.1"/>
    </source>
</evidence>
<comment type="caution">
    <text evidence="1">The sequence shown here is derived from an EMBL/GenBank/DDBJ whole genome shotgun (WGS) entry which is preliminary data.</text>
</comment>
<evidence type="ECO:0008006" key="3">
    <source>
        <dbReference type="Google" id="ProtNLM"/>
    </source>
</evidence>
<organism evidence="1 2">
    <name type="scientific">Candidatus Falkowbacteria bacterium RIFOXYC2_FULL_48_21</name>
    <dbReference type="NCBI Taxonomy" id="1798005"/>
    <lineage>
        <taxon>Bacteria</taxon>
        <taxon>Candidatus Falkowiibacteriota</taxon>
    </lineage>
</organism>
<gene>
    <name evidence="1" type="ORF">A2482_00970</name>
</gene>
<evidence type="ECO:0000313" key="2">
    <source>
        <dbReference type="Proteomes" id="UP000178656"/>
    </source>
</evidence>
<name>A0A1F5TFV2_9BACT</name>
<dbReference type="Gene3D" id="3.10.310.30">
    <property type="match status" value="1"/>
</dbReference>
<accession>A0A1F5TFV2</accession>